<keyword evidence="3" id="KW-1185">Reference proteome</keyword>
<name>A0ABT4YAG1_METRE</name>
<evidence type="ECO:0000313" key="3">
    <source>
        <dbReference type="Proteomes" id="UP001211689"/>
    </source>
</evidence>
<protein>
    <submittedName>
        <fullName evidence="2">Phage minor head protein</fullName>
    </submittedName>
</protein>
<evidence type="ECO:0000313" key="2">
    <source>
        <dbReference type="EMBL" id="MDA8485857.1"/>
    </source>
</evidence>
<gene>
    <name evidence="2" type="ORF">NNO07_22550</name>
</gene>
<comment type="caution">
    <text evidence="2">The sequence shown here is derived from an EMBL/GenBank/DDBJ whole genome shotgun (WGS) entry which is preliminary data.</text>
</comment>
<sequence length="227" mass="25481">MHNSIMYWLKAAYRKTPLAQDANPAAVMRAAMRKLTRRWARHFDDMADELAKRFADKTLKTSDASLYTAFRDLGATVKFTMSQPMRTAYQGVIAENVNLIKSIPRQYLTQVETMVMQSVQRGRDLGTLANDLESRYGVTKRRAALIARDQNNKATSVLTSARQQSLGITHGIWQHSGAGKVPRASHVAADGEEFELAKGMYLDGKWVMPGEEINCRCGWRPVIPGFT</sequence>
<accession>A0ABT4YAG1</accession>
<organism evidence="2 3">
    <name type="scientific">Metapseudomonas resinovorans</name>
    <name type="common">Pseudomonas resinovorans</name>
    <dbReference type="NCBI Taxonomy" id="53412"/>
    <lineage>
        <taxon>Bacteria</taxon>
        <taxon>Pseudomonadati</taxon>
        <taxon>Pseudomonadota</taxon>
        <taxon>Gammaproteobacteria</taxon>
        <taxon>Pseudomonadales</taxon>
        <taxon>Pseudomonadaceae</taxon>
        <taxon>Metapseudomonas</taxon>
    </lineage>
</organism>
<dbReference type="Proteomes" id="UP001211689">
    <property type="component" value="Unassembled WGS sequence"/>
</dbReference>
<dbReference type="Pfam" id="PF04233">
    <property type="entry name" value="Phage_Mu_F"/>
    <property type="match status" value="1"/>
</dbReference>
<dbReference type="EMBL" id="JANEWF010000035">
    <property type="protein sequence ID" value="MDA8485857.1"/>
    <property type="molecule type" value="Genomic_DNA"/>
</dbReference>
<dbReference type="InterPro" id="IPR006528">
    <property type="entry name" value="Phage_head_morphogenesis_dom"/>
</dbReference>
<dbReference type="RefSeq" id="WP_271472014.1">
    <property type="nucleotide sequence ID" value="NZ_JANEWF010000035.1"/>
</dbReference>
<evidence type="ECO:0000259" key="1">
    <source>
        <dbReference type="Pfam" id="PF04233"/>
    </source>
</evidence>
<reference evidence="2 3" key="1">
    <citation type="submission" date="2022-07" db="EMBL/GenBank/DDBJ databases">
        <title>Genome Analysis of Selected Gammaproteobacteria from Nigerian Food snails.</title>
        <authorList>
            <person name="Okafor A.C."/>
        </authorList>
    </citation>
    <scope>NUCLEOTIDE SEQUENCE [LARGE SCALE GENOMIC DNA]</scope>
    <source>
        <strain evidence="2 3">Awg 2</strain>
    </source>
</reference>
<feature type="domain" description="Phage head morphogenesis" evidence="1">
    <location>
        <begin position="110"/>
        <end position="217"/>
    </location>
</feature>
<proteinExistence type="predicted"/>